<evidence type="ECO:0000256" key="3">
    <source>
        <dbReference type="ARBA" id="ARBA00022490"/>
    </source>
</evidence>
<evidence type="ECO:0000256" key="6">
    <source>
        <dbReference type="ARBA" id="ARBA00026055"/>
    </source>
</evidence>
<dbReference type="InterPro" id="IPR027684">
    <property type="entry name" value="TBCC"/>
</dbReference>
<evidence type="ECO:0000259" key="8">
    <source>
        <dbReference type="PROSITE" id="PS51329"/>
    </source>
</evidence>
<dbReference type="GO" id="GO:0005737">
    <property type="term" value="C:cytoplasm"/>
    <property type="evidence" value="ECO:0007669"/>
    <property type="project" value="UniProtKB-SubCell"/>
</dbReference>
<comment type="similarity">
    <text evidence="2">Belongs to the TBCC family.</text>
</comment>
<feature type="compositionally biased region" description="Polar residues" evidence="7">
    <location>
        <begin position="32"/>
        <end position="52"/>
    </location>
</feature>
<dbReference type="PANTHER" id="PTHR15139">
    <property type="entry name" value="TUBULIN FOLDING COFACTOR C"/>
    <property type="match status" value="1"/>
</dbReference>
<evidence type="ECO:0000313" key="10">
    <source>
        <dbReference type="Proteomes" id="UP001279734"/>
    </source>
</evidence>
<dbReference type="InterPro" id="IPR031925">
    <property type="entry name" value="TBCC_N"/>
</dbReference>
<feature type="region of interest" description="Disordered" evidence="7">
    <location>
        <begin position="1"/>
        <end position="52"/>
    </location>
</feature>
<keyword evidence="5" id="KW-0143">Chaperone</keyword>
<proteinExistence type="inferred from homology"/>
<dbReference type="InterPro" id="IPR017901">
    <property type="entry name" value="C-CAP_CF_C-like"/>
</dbReference>
<dbReference type="Proteomes" id="UP001279734">
    <property type="component" value="Unassembled WGS sequence"/>
</dbReference>
<dbReference type="Gene3D" id="1.20.58.1250">
    <property type="entry name" value="Tubulin Binding Cofactor C, N-terminal domain"/>
    <property type="match status" value="1"/>
</dbReference>
<evidence type="ECO:0000256" key="4">
    <source>
        <dbReference type="ARBA" id="ARBA00022990"/>
    </source>
</evidence>
<dbReference type="Pfam" id="PF16752">
    <property type="entry name" value="TBCC_N"/>
    <property type="match status" value="1"/>
</dbReference>
<dbReference type="InterPro" id="IPR016098">
    <property type="entry name" value="CAP/MinC_C"/>
</dbReference>
<dbReference type="InterPro" id="IPR012945">
    <property type="entry name" value="Tubulin-bd_cofactor_C_dom"/>
</dbReference>
<feature type="domain" description="C-CAP/cofactor C-like" evidence="8">
    <location>
        <begin position="149"/>
        <end position="317"/>
    </location>
</feature>
<dbReference type="Pfam" id="PF07986">
    <property type="entry name" value="TBCC"/>
    <property type="match status" value="1"/>
</dbReference>
<dbReference type="AlphaFoldDB" id="A0AAD3TAB6"/>
<gene>
    <name evidence="9" type="ORF">Nepgr_027152</name>
</gene>
<dbReference type="EMBL" id="BSYO01000029">
    <property type="protein sequence ID" value="GMH25309.1"/>
    <property type="molecule type" value="Genomic_DNA"/>
</dbReference>
<comment type="caution">
    <text evidence="9">The sequence shown here is derived from an EMBL/GenBank/DDBJ whole genome shotgun (WGS) entry which is preliminary data.</text>
</comment>
<comment type="subunit">
    <text evidence="6">Supercomplex made of cofactors A to E. Cofactors A and D function by capturing and stabilizing tubulin in a quasi-native conformation. Cofactor E binds to the cofactor D-tubulin complex; interaction with cofactor C then causes the release of tubulin polypeptides that are committed to the native state.</text>
</comment>
<dbReference type="PROSITE" id="PS51329">
    <property type="entry name" value="C_CAP_COFACTOR_C"/>
    <property type="match status" value="1"/>
</dbReference>
<evidence type="ECO:0000256" key="2">
    <source>
        <dbReference type="ARBA" id="ARBA00008848"/>
    </source>
</evidence>
<accession>A0AAD3TAB6</accession>
<dbReference type="PANTHER" id="PTHR15139:SF0">
    <property type="entry name" value="TUBULIN-SPECIFIC CHAPERONE C"/>
    <property type="match status" value="1"/>
</dbReference>
<evidence type="ECO:0000256" key="5">
    <source>
        <dbReference type="ARBA" id="ARBA00023186"/>
    </source>
</evidence>
<protein>
    <recommendedName>
        <fullName evidence="8">C-CAP/cofactor C-like domain-containing protein</fullName>
    </recommendedName>
</protein>
<dbReference type="SMART" id="SM00673">
    <property type="entry name" value="CARP"/>
    <property type="match status" value="2"/>
</dbReference>
<dbReference type="GO" id="GO:0007021">
    <property type="term" value="P:tubulin complex assembly"/>
    <property type="evidence" value="ECO:0007669"/>
    <property type="project" value="TreeGrafter"/>
</dbReference>
<dbReference type="GO" id="GO:0007023">
    <property type="term" value="P:post-chaperonin tubulin folding pathway"/>
    <property type="evidence" value="ECO:0007669"/>
    <property type="project" value="InterPro"/>
</dbReference>
<evidence type="ECO:0000256" key="7">
    <source>
        <dbReference type="SAM" id="MobiDB-lite"/>
    </source>
</evidence>
<keyword evidence="3" id="KW-0963">Cytoplasm</keyword>
<dbReference type="InterPro" id="IPR038397">
    <property type="entry name" value="TBCC_N_sf"/>
</dbReference>
<evidence type="ECO:0000313" key="9">
    <source>
        <dbReference type="EMBL" id="GMH25309.1"/>
    </source>
</evidence>
<evidence type="ECO:0000256" key="1">
    <source>
        <dbReference type="ARBA" id="ARBA00004496"/>
    </source>
</evidence>
<comment type="subcellular location">
    <subcellularLocation>
        <location evidence="1">Cytoplasm</location>
    </subcellularLocation>
</comment>
<dbReference type="InterPro" id="IPR006599">
    <property type="entry name" value="CARP_motif"/>
</dbReference>
<sequence>MEDDRDGPSIPNSTRDPTTHRRHQAMLERLSKPNQSQPPNRDSNSSPSFESTDSFLSRFADLKLSITSRLSLIQQSPESFSKSDLDNASAAISDLDKLLAENSYYLPPYEVRASLKTISGLKESLENLSSQLFPRKKFAFKNKPIKRNPANCVPKSEIENPNLNSSDKFGDLIRRDLPGFSKRDGEVLMKDFKGEDIRDFTVSDLRSCDVKLKGRSSAIFVHRLRNCKVYAGPVLGSVLIEDVEDCIFVLASHQIRVHNAKKCDFYLRVRSRPVIEDCSEVRFAPYCLHYDGIEEELNESMLDEETGNWAKIDDFKWLRAVQSPNWSVIPENDRMRTIYLSNSDS</sequence>
<keyword evidence="10" id="KW-1185">Reference proteome</keyword>
<name>A0AAD3TAB6_NEPGR</name>
<dbReference type="GO" id="GO:0015631">
    <property type="term" value="F:tubulin binding"/>
    <property type="evidence" value="ECO:0007669"/>
    <property type="project" value="InterPro"/>
</dbReference>
<dbReference type="Gene3D" id="2.160.20.70">
    <property type="match status" value="1"/>
</dbReference>
<reference evidence="9" key="1">
    <citation type="submission" date="2023-05" db="EMBL/GenBank/DDBJ databases">
        <title>Nepenthes gracilis genome sequencing.</title>
        <authorList>
            <person name="Fukushima K."/>
        </authorList>
    </citation>
    <scope>NUCLEOTIDE SEQUENCE</scope>
    <source>
        <strain evidence="9">SING2019-196</strain>
    </source>
</reference>
<organism evidence="9 10">
    <name type="scientific">Nepenthes gracilis</name>
    <name type="common">Slender pitcher plant</name>
    <dbReference type="NCBI Taxonomy" id="150966"/>
    <lineage>
        <taxon>Eukaryota</taxon>
        <taxon>Viridiplantae</taxon>
        <taxon>Streptophyta</taxon>
        <taxon>Embryophyta</taxon>
        <taxon>Tracheophyta</taxon>
        <taxon>Spermatophyta</taxon>
        <taxon>Magnoliopsida</taxon>
        <taxon>eudicotyledons</taxon>
        <taxon>Gunneridae</taxon>
        <taxon>Pentapetalae</taxon>
        <taxon>Caryophyllales</taxon>
        <taxon>Nepenthaceae</taxon>
        <taxon>Nepenthes</taxon>
    </lineage>
</organism>
<keyword evidence="4" id="KW-0007">Acetylation</keyword>